<evidence type="ECO:0000259" key="10">
    <source>
        <dbReference type="PROSITE" id="PS50885"/>
    </source>
</evidence>
<dbReference type="SMART" id="SM00304">
    <property type="entry name" value="HAMP"/>
    <property type="match status" value="1"/>
</dbReference>
<organism evidence="11 12">
    <name type="scientific">Tistrella mobilis</name>
    <dbReference type="NCBI Taxonomy" id="171437"/>
    <lineage>
        <taxon>Bacteria</taxon>
        <taxon>Pseudomonadati</taxon>
        <taxon>Pseudomonadota</taxon>
        <taxon>Alphaproteobacteria</taxon>
        <taxon>Geminicoccales</taxon>
        <taxon>Geminicoccaceae</taxon>
        <taxon>Tistrella</taxon>
    </lineage>
</organism>
<evidence type="ECO:0000256" key="1">
    <source>
        <dbReference type="ARBA" id="ARBA00004429"/>
    </source>
</evidence>
<keyword evidence="7" id="KW-0472">Membrane</keyword>
<keyword evidence="2" id="KW-0997">Cell inner membrane</keyword>
<evidence type="ECO:0000313" key="12">
    <source>
        <dbReference type="Proteomes" id="UP000075787"/>
    </source>
</evidence>
<dbReference type="SMART" id="SM00397">
    <property type="entry name" value="t_SNARE"/>
    <property type="match status" value="1"/>
</dbReference>
<evidence type="ECO:0000256" key="7">
    <source>
        <dbReference type="SAM" id="Phobius"/>
    </source>
</evidence>
<feature type="domain" description="HAMP" evidence="10">
    <location>
        <begin position="217"/>
        <end position="270"/>
    </location>
</feature>
<dbReference type="GeneID" id="97240040"/>
<dbReference type="Pfam" id="PF00015">
    <property type="entry name" value="MCPsignal"/>
    <property type="match status" value="1"/>
</dbReference>
<dbReference type="PROSITE" id="PS50192">
    <property type="entry name" value="T_SNARE"/>
    <property type="match status" value="1"/>
</dbReference>
<feature type="domain" description="T-SNARE coiled-coil homology" evidence="9">
    <location>
        <begin position="463"/>
        <end position="525"/>
    </location>
</feature>
<feature type="domain" description="Methyl-accepting transducer" evidence="8">
    <location>
        <begin position="311"/>
        <end position="547"/>
    </location>
</feature>
<dbReference type="GO" id="GO:0005886">
    <property type="term" value="C:plasma membrane"/>
    <property type="evidence" value="ECO:0007669"/>
    <property type="project" value="UniProtKB-SubCell"/>
</dbReference>
<dbReference type="PRINTS" id="PR00260">
    <property type="entry name" value="CHEMTRNSDUCR"/>
</dbReference>
<evidence type="ECO:0000259" key="8">
    <source>
        <dbReference type="PROSITE" id="PS50111"/>
    </source>
</evidence>
<accession>A0A161PYZ0</accession>
<comment type="subcellular location">
    <subcellularLocation>
        <location evidence="1">Cell inner membrane</location>
        <topology evidence="1">Multi-pass membrane protein</topology>
    </subcellularLocation>
</comment>
<keyword evidence="7" id="KW-1133">Transmembrane helix</keyword>
<dbReference type="PROSITE" id="PS50885">
    <property type="entry name" value="HAMP"/>
    <property type="match status" value="1"/>
</dbReference>
<dbReference type="InterPro" id="IPR047347">
    <property type="entry name" value="YvaQ-like_sensor"/>
</dbReference>
<keyword evidence="7" id="KW-0812">Transmembrane</keyword>
<dbReference type="Gene3D" id="1.10.287.950">
    <property type="entry name" value="Methyl-accepting chemotaxis protein"/>
    <property type="match status" value="1"/>
</dbReference>
<dbReference type="Proteomes" id="UP000075787">
    <property type="component" value="Unassembled WGS sequence"/>
</dbReference>
<keyword evidence="3 5" id="KW-0807">Transducer</keyword>
<dbReference type="EMBL" id="LPZR01000034">
    <property type="protein sequence ID" value="KYO57031.1"/>
    <property type="molecule type" value="Genomic_DNA"/>
</dbReference>
<dbReference type="SUPFAM" id="SSF58104">
    <property type="entry name" value="Methyl-accepting chemotaxis protein (MCP) signaling domain"/>
    <property type="match status" value="1"/>
</dbReference>
<evidence type="ECO:0000256" key="6">
    <source>
        <dbReference type="SAM" id="MobiDB-lite"/>
    </source>
</evidence>
<comment type="similarity">
    <text evidence="4">Belongs to the methyl-accepting chemotaxis (MCP) protein family.</text>
</comment>
<dbReference type="PROSITE" id="PS50111">
    <property type="entry name" value="CHEMOTAXIS_TRANSDUC_2"/>
    <property type="match status" value="1"/>
</dbReference>
<dbReference type="GO" id="GO:0007165">
    <property type="term" value="P:signal transduction"/>
    <property type="evidence" value="ECO:0007669"/>
    <property type="project" value="UniProtKB-KW"/>
</dbReference>
<dbReference type="Pfam" id="PF00672">
    <property type="entry name" value="HAMP"/>
    <property type="match status" value="1"/>
</dbReference>
<name>A0A161PYZ0_9PROT</name>
<dbReference type="InterPro" id="IPR004089">
    <property type="entry name" value="MCPsignal_dom"/>
</dbReference>
<feature type="transmembrane region" description="Helical" evidence="7">
    <location>
        <begin position="197"/>
        <end position="220"/>
    </location>
</feature>
<keyword evidence="2" id="KW-1003">Cell membrane</keyword>
<dbReference type="InterPro" id="IPR004090">
    <property type="entry name" value="Chemotax_Me-accpt_rcpt"/>
</dbReference>
<evidence type="ECO:0000259" key="9">
    <source>
        <dbReference type="PROSITE" id="PS50192"/>
    </source>
</evidence>
<dbReference type="GO" id="GO:0004888">
    <property type="term" value="F:transmembrane signaling receptor activity"/>
    <property type="evidence" value="ECO:0007669"/>
    <property type="project" value="InterPro"/>
</dbReference>
<protein>
    <submittedName>
        <fullName evidence="11">Chemotaxis protein</fullName>
    </submittedName>
</protein>
<evidence type="ECO:0000313" key="11">
    <source>
        <dbReference type="EMBL" id="KYO57031.1"/>
    </source>
</evidence>
<feature type="region of interest" description="Disordered" evidence="6">
    <location>
        <begin position="319"/>
        <end position="344"/>
    </location>
</feature>
<dbReference type="Pfam" id="PF12729">
    <property type="entry name" value="4HB_MCP_1"/>
    <property type="match status" value="1"/>
</dbReference>
<dbReference type="CDD" id="cd06225">
    <property type="entry name" value="HAMP"/>
    <property type="match status" value="1"/>
</dbReference>
<dbReference type="CDD" id="cd19411">
    <property type="entry name" value="MCP2201-like_sensor"/>
    <property type="match status" value="1"/>
</dbReference>
<dbReference type="PANTHER" id="PTHR32089:SF112">
    <property type="entry name" value="LYSOZYME-LIKE PROTEIN-RELATED"/>
    <property type="match status" value="1"/>
</dbReference>
<dbReference type="RefSeq" id="WP_062761736.1">
    <property type="nucleotide sequence ID" value="NZ_CP121045.1"/>
</dbReference>
<dbReference type="SMART" id="SM00283">
    <property type="entry name" value="MA"/>
    <property type="match status" value="1"/>
</dbReference>
<evidence type="ECO:0000256" key="3">
    <source>
        <dbReference type="ARBA" id="ARBA00023224"/>
    </source>
</evidence>
<dbReference type="OrthoDB" id="3378718at2"/>
<evidence type="ECO:0000256" key="4">
    <source>
        <dbReference type="ARBA" id="ARBA00029447"/>
    </source>
</evidence>
<dbReference type="Gene3D" id="6.10.340.10">
    <property type="match status" value="1"/>
</dbReference>
<sequence>MQFLTATSLRVRQILGFAVLLMMLAALTAVGISQVDTIDDTLTRINTVNSVKQRHAINFRGSVHDRAIALRDLVLIQDAAERRKVVADIRRLEGFYADAARALDGMITAGAEMTAEDRTRLDRIKAIEARTMPMAAQIIRLSDAGDSAGATQLLISGARPAFTEWLAAINAFIDLQEVKNQEAGAIAAAKASGFRELMIIACAVALAVGLLFGLWSVAALRPLRRLTGVMLTLARGDLTVEVPKVASRDEIGDIAGAVAVFKANAIEAADFRARQESAERDAQARKKAEMASLAQSFESQVQGVVTGLSGSADQLRSSARALSGTAEDTERRAHQVLRSAESASTNVQTVAAATGQLSASSNEIGRRIEESAAKARTAADQAEGTNAVVQGLREKAERIGNVVKLISDIAEQTNLLALNATIEAARAGDAGRGFAVVANEVKSLATQTATATGDIAAQITDIQSVTRDAVGAIQGIAAAIREVDGIAATIAAAVEEQNAAIGEIGRNVDQASRGTGEVSEAIAGVGEAASRTGSAAAQLLGASEELSRQAGALQTQLNRFLAGIRA</sequence>
<reference evidence="11 12" key="1">
    <citation type="submission" date="2015-12" db="EMBL/GenBank/DDBJ databases">
        <title>Genome sequence of Tistrella mobilis MCCC 1A02139.</title>
        <authorList>
            <person name="Lu L."/>
            <person name="Lai Q."/>
            <person name="Shao Z."/>
            <person name="Qian P."/>
        </authorList>
    </citation>
    <scope>NUCLEOTIDE SEQUENCE [LARGE SCALE GENOMIC DNA]</scope>
    <source>
        <strain evidence="11 12">MCCC 1A02139</strain>
    </source>
</reference>
<dbReference type="GO" id="GO:0006935">
    <property type="term" value="P:chemotaxis"/>
    <property type="evidence" value="ECO:0007669"/>
    <property type="project" value="InterPro"/>
</dbReference>
<dbReference type="InterPro" id="IPR000727">
    <property type="entry name" value="T_SNARE_dom"/>
</dbReference>
<gene>
    <name evidence="11" type="ORF">AUP44_21355</name>
</gene>
<evidence type="ECO:0000256" key="5">
    <source>
        <dbReference type="PROSITE-ProRule" id="PRU00284"/>
    </source>
</evidence>
<comment type="caution">
    <text evidence="11">The sequence shown here is derived from an EMBL/GenBank/DDBJ whole genome shotgun (WGS) entry which is preliminary data.</text>
</comment>
<dbReference type="InterPro" id="IPR024478">
    <property type="entry name" value="HlyB_4HB_MCP"/>
</dbReference>
<dbReference type="InterPro" id="IPR003660">
    <property type="entry name" value="HAMP_dom"/>
</dbReference>
<evidence type="ECO:0000256" key="2">
    <source>
        <dbReference type="ARBA" id="ARBA00022519"/>
    </source>
</evidence>
<dbReference type="AlphaFoldDB" id="A0A161PYZ0"/>
<proteinExistence type="inferred from homology"/>
<dbReference type="PANTHER" id="PTHR32089">
    <property type="entry name" value="METHYL-ACCEPTING CHEMOTAXIS PROTEIN MCPB"/>
    <property type="match status" value="1"/>
</dbReference>